<comment type="caution">
    <text evidence="3">The sequence shown here is derived from an EMBL/GenBank/DDBJ whole genome shotgun (WGS) entry which is preliminary data.</text>
</comment>
<evidence type="ECO:0000313" key="4">
    <source>
        <dbReference type="Proteomes" id="UP001358417"/>
    </source>
</evidence>
<keyword evidence="1" id="KW-0175">Coiled coil</keyword>
<reference evidence="3 4" key="1">
    <citation type="submission" date="2023-08" db="EMBL/GenBank/DDBJ databases">
        <title>Black Yeasts Isolated from many extreme environments.</title>
        <authorList>
            <person name="Coleine C."/>
            <person name="Stajich J.E."/>
            <person name="Selbmann L."/>
        </authorList>
    </citation>
    <scope>NUCLEOTIDE SEQUENCE [LARGE SCALE GENOMIC DNA]</scope>
    <source>
        <strain evidence="3 4">CCFEE 5792</strain>
    </source>
</reference>
<dbReference type="AlphaFoldDB" id="A0AAV9MSC0"/>
<keyword evidence="4" id="KW-1185">Reference proteome</keyword>
<dbReference type="Proteomes" id="UP001358417">
    <property type="component" value="Unassembled WGS sequence"/>
</dbReference>
<evidence type="ECO:0000256" key="1">
    <source>
        <dbReference type="SAM" id="Coils"/>
    </source>
</evidence>
<gene>
    <name evidence="3" type="ORF">LTR84_011341</name>
</gene>
<feature type="coiled-coil region" evidence="1">
    <location>
        <begin position="176"/>
        <end position="217"/>
    </location>
</feature>
<dbReference type="RefSeq" id="XP_064700010.1">
    <property type="nucleotide sequence ID" value="XM_064854874.1"/>
</dbReference>
<evidence type="ECO:0000313" key="3">
    <source>
        <dbReference type="EMBL" id="KAK5043627.1"/>
    </source>
</evidence>
<organism evidence="3 4">
    <name type="scientific">Exophiala bonariae</name>
    <dbReference type="NCBI Taxonomy" id="1690606"/>
    <lineage>
        <taxon>Eukaryota</taxon>
        <taxon>Fungi</taxon>
        <taxon>Dikarya</taxon>
        <taxon>Ascomycota</taxon>
        <taxon>Pezizomycotina</taxon>
        <taxon>Eurotiomycetes</taxon>
        <taxon>Chaetothyriomycetidae</taxon>
        <taxon>Chaetothyriales</taxon>
        <taxon>Herpotrichiellaceae</taxon>
        <taxon>Exophiala</taxon>
    </lineage>
</organism>
<feature type="coiled-coil region" evidence="1">
    <location>
        <begin position="102"/>
        <end position="129"/>
    </location>
</feature>
<dbReference type="EMBL" id="JAVRRD010000054">
    <property type="protein sequence ID" value="KAK5043627.1"/>
    <property type="molecule type" value="Genomic_DNA"/>
</dbReference>
<protein>
    <submittedName>
        <fullName evidence="3">Uncharacterized protein</fullName>
    </submittedName>
</protein>
<dbReference type="GeneID" id="89979495"/>
<accession>A0AAV9MSC0</accession>
<evidence type="ECO:0000256" key="2">
    <source>
        <dbReference type="SAM" id="MobiDB-lite"/>
    </source>
</evidence>
<sequence length="239" mass="26851">MGPLFFSDSEGETPDVPSPPRRSKRLRRDHESPKSPPLNPTSSSQRAADLDTDLSPPTKPPANTREQPAEDMAPIIPAHIKAYIKELENYRAMDIDKHGLPKEARVKQVQDLEKKCASLQDAVQQGNTDRSNLIQQFTSQITTLEAAVMAKDQELSSFKEYVQQYRSTLLNVLPPLVEADEEKDAKIARLEGVEAKNGELEAELGLYKERNVQLIDENHRLQRFKEAVTVAVDKANQRA</sequence>
<feature type="region of interest" description="Disordered" evidence="2">
    <location>
        <begin position="1"/>
        <end position="73"/>
    </location>
</feature>
<proteinExistence type="predicted"/>
<name>A0AAV9MSC0_9EURO</name>